<dbReference type="GO" id="GO:0005730">
    <property type="term" value="C:nucleolus"/>
    <property type="evidence" value="ECO:0007669"/>
    <property type="project" value="TreeGrafter"/>
</dbReference>
<keyword evidence="4" id="KW-1185">Reference proteome</keyword>
<dbReference type="GO" id="GO:0005525">
    <property type="term" value="F:GTP binding"/>
    <property type="evidence" value="ECO:0007669"/>
    <property type="project" value="UniProtKB-KW"/>
</dbReference>
<dbReference type="InterPro" id="IPR050755">
    <property type="entry name" value="TRAFAC_YlqF/YawG_RiboMat"/>
</dbReference>
<dbReference type="RefSeq" id="XP_068368307.1">
    <property type="nucleotide sequence ID" value="XM_068497758.1"/>
</dbReference>
<keyword evidence="1" id="KW-0547">Nucleotide-binding</keyword>
<evidence type="ECO:0000256" key="2">
    <source>
        <dbReference type="ARBA" id="ARBA00023134"/>
    </source>
</evidence>
<proteinExistence type="predicted"/>
<accession>A0A1J4KVB2</accession>
<dbReference type="SUPFAM" id="SSF52540">
    <property type="entry name" value="P-loop containing nucleoside triphosphate hydrolases"/>
    <property type="match status" value="2"/>
</dbReference>
<sequence>MSKEEIQANFKSLREALDNCDGIFVMVDARDPQAFHCPWIVEEMKARKLPRLSAMVKVDLVPRVSAKNWVASLDPGLWTVGADLTKPEAAGAIVKKLIRDYGEGAKRMVCIGAPGTGKTTLCKIVGAPLIDTPGWLWPKNNISLALTGAYPWRGTNQSLALAFLSRVENGGFATLGITPELMLEAYAKKNGVAYEEAGNHLVARLRSYDLKWCAFSPIPKDDSFLWKRQWRVLLESCHHITEGWIRITPGEGVEKDEEILQ</sequence>
<organism evidence="3 4">
    <name type="scientific">Tritrichomonas foetus</name>
    <dbReference type="NCBI Taxonomy" id="1144522"/>
    <lineage>
        <taxon>Eukaryota</taxon>
        <taxon>Metamonada</taxon>
        <taxon>Parabasalia</taxon>
        <taxon>Tritrichomonadida</taxon>
        <taxon>Tritrichomonadidae</taxon>
        <taxon>Tritrichomonas</taxon>
    </lineage>
</organism>
<dbReference type="EMBL" id="MLAK01000261">
    <property type="protein sequence ID" value="OHT15171.1"/>
    <property type="molecule type" value="Genomic_DNA"/>
</dbReference>
<reference evidence="3" key="1">
    <citation type="submission" date="2016-10" db="EMBL/GenBank/DDBJ databases">
        <authorList>
            <person name="Benchimol M."/>
            <person name="Almeida L.G."/>
            <person name="Vasconcelos A.T."/>
            <person name="Perreira-Neves A."/>
            <person name="Rosa I.A."/>
            <person name="Tasca T."/>
            <person name="Bogo M.R."/>
            <person name="de Souza W."/>
        </authorList>
    </citation>
    <scope>NUCLEOTIDE SEQUENCE [LARGE SCALE GENOMIC DNA]</scope>
    <source>
        <strain evidence="3">K</strain>
    </source>
</reference>
<dbReference type="AlphaFoldDB" id="A0A1J4KVB2"/>
<dbReference type="VEuPathDB" id="TrichDB:TRFO_14345"/>
<keyword evidence="2" id="KW-0342">GTP-binding</keyword>
<evidence type="ECO:0000256" key="1">
    <source>
        <dbReference type="ARBA" id="ARBA00022741"/>
    </source>
</evidence>
<evidence type="ECO:0000313" key="3">
    <source>
        <dbReference type="EMBL" id="OHT15171.1"/>
    </source>
</evidence>
<dbReference type="GeneID" id="94832462"/>
<dbReference type="PANTHER" id="PTHR11089:SF30">
    <property type="entry name" value="GUANINE NUCLEOTIDE-BINDING PROTEIN-LIKE 3 HOMOLOG"/>
    <property type="match status" value="1"/>
</dbReference>
<evidence type="ECO:0000313" key="4">
    <source>
        <dbReference type="Proteomes" id="UP000179807"/>
    </source>
</evidence>
<dbReference type="Gene3D" id="3.40.50.300">
    <property type="entry name" value="P-loop containing nucleotide triphosphate hydrolases"/>
    <property type="match status" value="1"/>
</dbReference>
<gene>
    <name evidence="3" type="ORF">TRFO_14345</name>
</gene>
<dbReference type="PANTHER" id="PTHR11089">
    <property type="entry name" value="GTP-BINDING PROTEIN-RELATED"/>
    <property type="match status" value="1"/>
</dbReference>
<comment type="caution">
    <text evidence="3">The sequence shown here is derived from an EMBL/GenBank/DDBJ whole genome shotgun (WGS) entry which is preliminary data.</text>
</comment>
<name>A0A1J4KVB2_9EUKA</name>
<protein>
    <submittedName>
        <fullName evidence="3">Uncharacterized protein</fullName>
    </submittedName>
</protein>
<dbReference type="InterPro" id="IPR027417">
    <property type="entry name" value="P-loop_NTPase"/>
</dbReference>
<dbReference type="Proteomes" id="UP000179807">
    <property type="component" value="Unassembled WGS sequence"/>
</dbReference>